<sequence>MLSAAGLAYLEGVSEIIAIEFGVAGGQGLVTLQEEAEAVERETGVRIKVFGFDSGDGLPEFTGDHRDHPDYWKPGDFPLDEKSLSGKLSPRTRLLLGEVKKTVPEFIEHIQDVPIGFVSFDLDLYSSTTHALKVFSHPKKSMLKKVPLYFDDVRETLVSHQFAGELLAIKEFNEWNASVKIDIWRGLKVGRPFPESPYFDCMYLAHDLEAIGRINLERDIRHLPLSRNL</sequence>
<dbReference type="KEGG" id="nde:NIDE2846"/>
<dbReference type="EMBL" id="FP929003">
    <property type="protein sequence ID" value="CBK42550.1"/>
    <property type="molecule type" value="Genomic_DNA"/>
</dbReference>
<dbReference type="InterPro" id="IPR029063">
    <property type="entry name" value="SAM-dependent_MTases_sf"/>
</dbReference>
<evidence type="ECO:0000313" key="1">
    <source>
        <dbReference type="EMBL" id="CBK42550.1"/>
    </source>
</evidence>
<accession>D8PH13</accession>
<organism evidence="1 2">
    <name type="scientific">Nitrospira defluvii</name>
    <dbReference type="NCBI Taxonomy" id="330214"/>
    <lineage>
        <taxon>Bacteria</taxon>
        <taxon>Pseudomonadati</taxon>
        <taxon>Nitrospirota</taxon>
        <taxon>Nitrospiria</taxon>
        <taxon>Nitrospirales</taxon>
        <taxon>Nitrospiraceae</taxon>
        <taxon>Nitrospira</taxon>
    </lineage>
</organism>
<dbReference type="eggNOG" id="ENOG5030RRG">
    <property type="taxonomic scope" value="Bacteria"/>
</dbReference>
<name>D8PH13_9BACT</name>
<dbReference type="AlphaFoldDB" id="D8PH13"/>
<gene>
    <name evidence="1" type="ORF">NIDE2846</name>
</gene>
<proteinExistence type="predicted"/>
<reference evidence="1 2" key="1">
    <citation type="journal article" date="2010" name="Proc. Natl. Acad. Sci. U.S.A.">
        <title>A Nitrospira metagenome illuminates the physiology and evolution of globally important nitrite-oxidizing bacteria.</title>
        <authorList>
            <person name="Lucker S."/>
            <person name="Wagner M."/>
            <person name="Maixner F."/>
            <person name="Pelletier E."/>
            <person name="Koch H."/>
            <person name="Vacherie B."/>
            <person name="Rattei T."/>
            <person name="Sinninghe Damste J."/>
            <person name="Spieck E."/>
            <person name="Le Paslier D."/>
            <person name="Daims H."/>
        </authorList>
    </citation>
    <scope>NUCLEOTIDE SEQUENCE [LARGE SCALE GENOMIC DNA]</scope>
</reference>
<evidence type="ECO:0000313" key="2">
    <source>
        <dbReference type="Proteomes" id="UP000001660"/>
    </source>
</evidence>
<keyword evidence="2" id="KW-1185">Reference proteome</keyword>
<dbReference type="Proteomes" id="UP000001660">
    <property type="component" value="Chromosome"/>
</dbReference>
<protein>
    <submittedName>
        <fullName evidence="1">Uncharacterized protein</fullName>
    </submittedName>
</protein>
<dbReference type="HOGENOM" id="CLU_086971_0_0_0"/>
<dbReference type="Gene3D" id="3.40.50.150">
    <property type="entry name" value="Vaccinia Virus protein VP39"/>
    <property type="match status" value="1"/>
</dbReference>